<comment type="similarity">
    <text evidence="2">Belongs to the TspO/BZRP family.</text>
</comment>
<feature type="transmembrane region" description="Helical" evidence="7">
    <location>
        <begin position="125"/>
        <end position="144"/>
    </location>
</feature>
<reference evidence="8 9" key="1">
    <citation type="journal article" date="2019" name="Int. J. Syst. Evol. Microbiol.">
        <title>The Global Catalogue of Microorganisms (GCM) 10K type strain sequencing project: providing services to taxonomists for standard genome sequencing and annotation.</title>
        <authorList>
            <consortium name="The Broad Institute Genomics Platform"/>
            <consortium name="The Broad Institute Genome Sequencing Center for Infectious Disease"/>
            <person name="Wu L."/>
            <person name="Ma J."/>
        </authorList>
    </citation>
    <scope>NUCLEOTIDE SEQUENCE [LARGE SCALE GENOMIC DNA]</scope>
    <source>
        <strain evidence="8 9">JCM 3367</strain>
    </source>
</reference>
<dbReference type="PANTHER" id="PTHR33802:SF1">
    <property type="entry name" value="XK-RELATED PROTEIN"/>
    <property type="match status" value="1"/>
</dbReference>
<accession>A0ABN3N690</accession>
<evidence type="ECO:0000313" key="8">
    <source>
        <dbReference type="EMBL" id="GAA2514916.1"/>
    </source>
</evidence>
<keyword evidence="4 7" id="KW-1133">Transmembrane helix</keyword>
<keyword evidence="5 7" id="KW-0472">Membrane</keyword>
<dbReference type="Pfam" id="PF03073">
    <property type="entry name" value="TspO_MBR"/>
    <property type="match status" value="1"/>
</dbReference>
<evidence type="ECO:0000256" key="3">
    <source>
        <dbReference type="ARBA" id="ARBA00022692"/>
    </source>
</evidence>
<dbReference type="Gene3D" id="1.20.1260.100">
    <property type="entry name" value="TspO/MBR protein"/>
    <property type="match status" value="1"/>
</dbReference>
<comment type="subcellular location">
    <subcellularLocation>
        <location evidence="1">Membrane</location>
        <topology evidence="1">Multi-pass membrane protein</topology>
    </subcellularLocation>
</comment>
<gene>
    <name evidence="8" type="ORF">GCM10010201_08950</name>
</gene>
<protein>
    <submittedName>
        <fullName evidence="8">Tryptophan-rich sensory protein</fullName>
    </submittedName>
</protein>
<feature type="transmembrane region" description="Helical" evidence="7">
    <location>
        <begin position="68"/>
        <end position="90"/>
    </location>
</feature>
<evidence type="ECO:0000256" key="4">
    <source>
        <dbReference type="ARBA" id="ARBA00022989"/>
    </source>
</evidence>
<dbReference type="Proteomes" id="UP001499978">
    <property type="component" value="Unassembled WGS sequence"/>
</dbReference>
<feature type="transmembrane region" description="Helical" evidence="7">
    <location>
        <begin position="224"/>
        <end position="243"/>
    </location>
</feature>
<evidence type="ECO:0000256" key="2">
    <source>
        <dbReference type="ARBA" id="ARBA00007524"/>
    </source>
</evidence>
<feature type="transmembrane region" description="Helical" evidence="7">
    <location>
        <begin position="165"/>
        <end position="184"/>
    </location>
</feature>
<feature type="transmembrane region" description="Helical" evidence="7">
    <location>
        <begin position="102"/>
        <end position="119"/>
    </location>
</feature>
<keyword evidence="3 7" id="KW-0812">Transmembrane</keyword>
<evidence type="ECO:0000256" key="5">
    <source>
        <dbReference type="ARBA" id="ARBA00023136"/>
    </source>
</evidence>
<feature type="transmembrane region" description="Helical" evidence="7">
    <location>
        <begin position="26"/>
        <end position="48"/>
    </location>
</feature>
<feature type="region of interest" description="Disordered" evidence="6">
    <location>
        <begin position="275"/>
        <end position="298"/>
    </location>
</feature>
<dbReference type="PANTHER" id="PTHR33802">
    <property type="entry name" value="SI:CH211-161H7.5-RELATED"/>
    <property type="match status" value="1"/>
</dbReference>
<dbReference type="RefSeq" id="WP_344168674.1">
    <property type="nucleotide sequence ID" value="NZ_BAAARY010000003.1"/>
</dbReference>
<name>A0ABN3N690_9ACTN</name>
<evidence type="ECO:0000256" key="1">
    <source>
        <dbReference type="ARBA" id="ARBA00004141"/>
    </source>
</evidence>
<keyword evidence="9" id="KW-1185">Reference proteome</keyword>
<evidence type="ECO:0000256" key="6">
    <source>
        <dbReference type="SAM" id="MobiDB-lite"/>
    </source>
</evidence>
<comment type="caution">
    <text evidence="8">The sequence shown here is derived from an EMBL/GenBank/DDBJ whole genome shotgun (WGS) entry which is preliminary data.</text>
</comment>
<evidence type="ECO:0000256" key="7">
    <source>
        <dbReference type="SAM" id="Phobius"/>
    </source>
</evidence>
<evidence type="ECO:0000313" key="9">
    <source>
        <dbReference type="Proteomes" id="UP001499978"/>
    </source>
</evidence>
<dbReference type="InterPro" id="IPR038330">
    <property type="entry name" value="TspO/MBR-related_sf"/>
</dbReference>
<dbReference type="EMBL" id="BAAARY010000003">
    <property type="protein sequence ID" value="GAA2514916.1"/>
    <property type="molecule type" value="Genomic_DNA"/>
</dbReference>
<feature type="transmembrane region" description="Helical" evidence="7">
    <location>
        <begin position="249"/>
        <end position="269"/>
    </location>
</feature>
<dbReference type="InterPro" id="IPR004307">
    <property type="entry name" value="TspO_MBR"/>
</dbReference>
<proteinExistence type="inferred from homology"/>
<feature type="transmembrane region" description="Helical" evidence="7">
    <location>
        <begin position="196"/>
        <end position="217"/>
    </location>
</feature>
<sequence length="298" mass="30580">MTPSSFRENGAGRSARVTRADRLRQVGVTVSGLLCVTGTLVGFGVIGTPVEASAGGAFADNATLLAPAGPAFSIWSLIYLGLGAYVLWQWRPAVASSTRHRRTGWLAAASMLLNAAWILVTQRGWLLLSVVVILALVIVLGLLVRELTRHPGAGEGEEVIVDGTFGAYLGWVCVAVCANIAAVMSADGPAPGEPDVGSQVIAVAVLVAVTALGAFLAWVLDGRLATAAAIAWGLAWIAVGRSTDEPRSTVVATTAVLAAVAVLVATIVARRRLHGTPRSPDPAAGSDQQPASGPPDAR</sequence>
<organism evidence="8 9">
    <name type="scientific">Pilimelia columellifera subsp. columellifera</name>
    <dbReference type="NCBI Taxonomy" id="706583"/>
    <lineage>
        <taxon>Bacteria</taxon>
        <taxon>Bacillati</taxon>
        <taxon>Actinomycetota</taxon>
        <taxon>Actinomycetes</taxon>
        <taxon>Micromonosporales</taxon>
        <taxon>Micromonosporaceae</taxon>
        <taxon>Pilimelia</taxon>
    </lineage>
</organism>